<accession>A0A7T2YWY5</accession>
<sequence length="136" mass="14355">MLELEPVLVQRLAALPAFTGWRISGGTDAANRTRVPGADVRMSGANGAAERRTVSQLQFVWTVGLVVSRGDNAAGELGAAMRAALGALHNWRPGNVAGQEWTELQFANVREAAFSESGLAGFEISFTTTTLVPGQT</sequence>
<reference evidence="1 2" key="1">
    <citation type="submission" date="2020-12" db="EMBL/GenBank/DDBJ databases">
        <title>FDA dAtabase for Regulatory Grade micrObial Sequences (FDA-ARGOS): Supporting development and validation of Infectious Disease Dx tests.</title>
        <authorList>
            <person name="Sproer C."/>
            <person name="Gronow S."/>
            <person name="Severitt S."/>
            <person name="Schroder I."/>
            <person name="Tallon L."/>
            <person name="Sadzewicz L."/>
            <person name="Zhao X."/>
            <person name="Boylan J."/>
            <person name="Ott S."/>
            <person name="Bowen H."/>
            <person name="Vavikolanu K."/>
            <person name="Mehta A."/>
            <person name="Aluvathingal J."/>
            <person name="Nadendla S."/>
            <person name="Lowell S."/>
            <person name="Myers T."/>
            <person name="Yan Y."/>
            <person name="Sichtig H."/>
        </authorList>
    </citation>
    <scope>NUCLEOTIDE SEQUENCE [LARGE SCALE GENOMIC DNA]</scope>
    <source>
        <strain evidence="1 2">FDAARGOS_890</strain>
    </source>
</reference>
<dbReference type="EMBL" id="CP065748">
    <property type="protein sequence ID" value="QPS83294.1"/>
    <property type="molecule type" value="Genomic_DNA"/>
</dbReference>
<dbReference type="Proteomes" id="UP000595064">
    <property type="component" value="Chromosome"/>
</dbReference>
<keyword evidence="2" id="KW-1185">Reference proteome</keyword>
<gene>
    <name evidence="1" type="ORF">I6G47_09590</name>
</gene>
<organism evidence="1 2">
    <name type="scientific">Delftia lacustris</name>
    <dbReference type="NCBI Taxonomy" id="558537"/>
    <lineage>
        <taxon>Bacteria</taxon>
        <taxon>Pseudomonadati</taxon>
        <taxon>Pseudomonadota</taxon>
        <taxon>Betaproteobacteria</taxon>
        <taxon>Burkholderiales</taxon>
        <taxon>Comamonadaceae</taxon>
        <taxon>Delftia</taxon>
    </lineage>
</organism>
<protein>
    <submittedName>
        <fullName evidence="1">Uncharacterized protein</fullName>
    </submittedName>
</protein>
<name>A0A7T2YWY5_9BURK</name>
<evidence type="ECO:0000313" key="2">
    <source>
        <dbReference type="Proteomes" id="UP000595064"/>
    </source>
</evidence>
<proteinExistence type="predicted"/>
<dbReference type="RefSeq" id="WP_016452970.1">
    <property type="nucleotide sequence ID" value="NZ_CP065748.1"/>
</dbReference>
<evidence type="ECO:0000313" key="1">
    <source>
        <dbReference type="EMBL" id="QPS83294.1"/>
    </source>
</evidence>
<dbReference type="AlphaFoldDB" id="A0A7T2YWY5"/>
<dbReference type="KEGG" id="dla:I6G47_09590"/>